<dbReference type="RefSeq" id="WP_151152771.1">
    <property type="nucleotide sequence ID" value="NZ_VZPQ01000275.1"/>
</dbReference>
<dbReference type="Pfam" id="PF08446">
    <property type="entry name" value="PAS_2"/>
    <property type="match status" value="1"/>
</dbReference>
<proteinExistence type="predicted"/>
<dbReference type="InterPro" id="IPR035965">
    <property type="entry name" value="PAS-like_dom_sf"/>
</dbReference>
<gene>
    <name evidence="2" type="ORF">F7R03_29335</name>
</gene>
<dbReference type="GO" id="GO:0006355">
    <property type="term" value="P:regulation of DNA-templated transcription"/>
    <property type="evidence" value="ECO:0007669"/>
    <property type="project" value="InterPro"/>
</dbReference>
<name>A0A6H9RXU0_9PSED</name>
<dbReference type="InterPro" id="IPR013654">
    <property type="entry name" value="PAS_2"/>
</dbReference>
<comment type="caution">
    <text evidence="2">The sequence shown here is derived from an EMBL/GenBank/DDBJ whole genome shotgun (WGS) entry which is preliminary data.</text>
</comment>
<evidence type="ECO:0000259" key="1">
    <source>
        <dbReference type="Pfam" id="PF08446"/>
    </source>
</evidence>
<evidence type="ECO:0000313" key="2">
    <source>
        <dbReference type="EMBL" id="KAB0552755.1"/>
    </source>
</evidence>
<dbReference type="Proteomes" id="UP000423257">
    <property type="component" value="Unassembled WGS sequence"/>
</dbReference>
<evidence type="ECO:0000313" key="3">
    <source>
        <dbReference type="Proteomes" id="UP000423257"/>
    </source>
</evidence>
<dbReference type="Gene3D" id="3.30.450.20">
    <property type="entry name" value="PAS domain"/>
    <property type="match status" value="1"/>
</dbReference>
<reference evidence="2 3" key="1">
    <citation type="submission" date="2019-09" db="EMBL/GenBank/DDBJ databases">
        <title>Draft genome sequences of 48 bacterial type strains from the CCUG.</title>
        <authorList>
            <person name="Tunovic T."/>
            <person name="Pineiro-Iglesias B."/>
            <person name="Unosson C."/>
            <person name="Inganas E."/>
            <person name="Ohlen M."/>
            <person name="Cardew S."/>
            <person name="Jensie-Markopoulos S."/>
            <person name="Salva-Serra F."/>
            <person name="Jaen-Luchoro D."/>
            <person name="Karlsson R."/>
            <person name="Svensson-Stadler L."/>
            <person name="Chun J."/>
            <person name="Moore E."/>
        </authorList>
    </citation>
    <scope>NUCLEOTIDE SEQUENCE [LARGE SCALE GENOMIC DNA]</scope>
    <source>
        <strain evidence="2 3">CCUG 51524</strain>
    </source>
</reference>
<protein>
    <recommendedName>
        <fullName evidence="1">PAS fold-2 domain-containing protein</fullName>
    </recommendedName>
</protein>
<organism evidence="2 3">
    <name type="scientific">Pseudomonas palleroniana</name>
    <dbReference type="NCBI Taxonomy" id="191390"/>
    <lineage>
        <taxon>Bacteria</taxon>
        <taxon>Pseudomonadati</taxon>
        <taxon>Pseudomonadota</taxon>
        <taxon>Gammaproteobacteria</taxon>
        <taxon>Pseudomonadales</taxon>
        <taxon>Pseudomonadaceae</taxon>
        <taxon>Pseudomonas</taxon>
    </lineage>
</organism>
<dbReference type="SUPFAM" id="SSF55785">
    <property type="entry name" value="PYP-like sensor domain (PAS domain)"/>
    <property type="match status" value="1"/>
</dbReference>
<dbReference type="AlphaFoldDB" id="A0A6H9RXU0"/>
<sequence>MTPENQEAFEELLANCADEPIRFPGAIQPHGVLLMLSEPDFVIRQVSANALQLMGQDPHRLLGQTL</sequence>
<dbReference type="EMBL" id="VZPQ01000275">
    <property type="protein sequence ID" value="KAB0552755.1"/>
    <property type="molecule type" value="Genomic_DNA"/>
</dbReference>
<feature type="non-terminal residue" evidence="2">
    <location>
        <position position="66"/>
    </location>
</feature>
<accession>A0A6H9RXU0</accession>
<feature type="domain" description="PAS fold-2" evidence="1">
    <location>
        <begin position="16"/>
        <end position="66"/>
    </location>
</feature>